<dbReference type="InterPro" id="IPR024862">
    <property type="entry name" value="TRPV"/>
</dbReference>
<evidence type="ECO:0000313" key="10">
    <source>
        <dbReference type="Proteomes" id="UP000233469"/>
    </source>
</evidence>
<dbReference type="VEuPathDB" id="FungiDB:FUN_018010"/>
<dbReference type="VEuPathDB" id="FungiDB:FUN_011163"/>
<gene>
    <name evidence="9" type="ORF">RhiirC2_716564</name>
</gene>
<dbReference type="VEuPathDB" id="FungiDB:FUN_011165"/>
<evidence type="ECO:0000256" key="6">
    <source>
        <dbReference type="SAM" id="Coils"/>
    </source>
</evidence>
<feature type="transmembrane region" description="Helical" evidence="7">
    <location>
        <begin position="1600"/>
        <end position="1623"/>
    </location>
</feature>
<dbReference type="Gene3D" id="1.10.287.70">
    <property type="match status" value="1"/>
</dbReference>
<accession>A0A2N1MQW7</accession>
<reference evidence="9 10" key="1">
    <citation type="submission" date="2016-04" db="EMBL/GenBank/DDBJ databases">
        <title>Genome analyses suggest a sexual origin of heterokaryosis in a supposedly ancient asexual fungus.</title>
        <authorList>
            <person name="Ropars J."/>
            <person name="Sedzielewska K."/>
            <person name="Noel J."/>
            <person name="Charron P."/>
            <person name="Farinelli L."/>
            <person name="Marton T."/>
            <person name="Kruger M."/>
            <person name="Pelin A."/>
            <person name="Brachmann A."/>
            <person name="Corradi N."/>
        </authorList>
    </citation>
    <scope>NUCLEOTIDE SEQUENCE [LARGE SCALE GENOMIC DNA]</scope>
    <source>
        <strain evidence="9 10">C2</strain>
    </source>
</reference>
<dbReference type="PANTHER" id="PTHR10582:SF2">
    <property type="entry name" value="INACTIVE"/>
    <property type="match status" value="1"/>
</dbReference>
<evidence type="ECO:0000259" key="8">
    <source>
        <dbReference type="Pfam" id="PF00520"/>
    </source>
</evidence>
<dbReference type="EMBL" id="LLXL01001521">
    <property type="protein sequence ID" value="PKK64022.1"/>
    <property type="molecule type" value="Genomic_DNA"/>
</dbReference>
<dbReference type="VEuPathDB" id="FungiDB:RhiirA1_438290"/>
<keyword evidence="5 7" id="KW-0472">Membrane</keyword>
<keyword evidence="6" id="KW-0175">Coiled coil</keyword>
<keyword evidence="4 7" id="KW-1133">Transmembrane helix</keyword>
<dbReference type="SUPFAM" id="SSF81324">
    <property type="entry name" value="Voltage-gated potassium channels"/>
    <property type="match status" value="1"/>
</dbReference>
<keyword evidence="2 7" id="KW-0812">Transmembrane</keyword>
<dbReference type="VEuPathDB" id="FungiDB:FUN_011164"/>
<feature type="transmembrane region" description="Helical" evidence="7">
    <location>
        <begin position="1513"/>
        <end position="1532"/>
    </location>
</feature>
<dbReference type="GO" id="GO:0098703">
    <property type="term" value="P:calcium ion import across plasma membrane"/>
    <property type="evidence" value="ECO:0007669"/>
    <property type="project" value="TreeGrafter"/>
</dbReference>
<name>A0A2N1MQW7_9GLOM</name>
<evidence type="ECO:0000256" key="5">
    <source>
        <dbReference type="ARBA" id="ARBA00023136"/>
    </source>
</evidence>
<proteinExistence type="predicted"/>
<evidence type="ECO:0000313" key="9">
    <source>
        <dbReference type="EMBL" id="PKK64022.1"/>
    </source>
</evidence>
<dbReference type="GO" id="GO:0005216">
    <property type="term" value="F:monoatomic ion channel activity"/>
    <property type="evidence" value="ECO:0007669"/>
    <property type="project" value="InterPro"/>
</dbReference>
<evidence type="ECO:0000256" key="7">
    <source>
        <dbReference type="SAM" id="Phobius"/>
    </source>
</evidence>
<feature type="domain" description="Ion transport" evidence="8">
    <location>
        <begin position="1485"/>
        <end position="1634"/>
    </location>
</feature>
<dbReference type="GO" id="GO:0005886">
    <property type="term" value="C:plasma membrane"/>
    <property type="evidence" value="ECO:0007669"/>
    <property type="project" value="TreeGrafter"/>
</dbReference>
<keyword evidence="3" id="KW-0677">Repeat</keyword>
<feature type="transmembrane region" description="Helical" evidence="7">
    <location>
        <begin position="1413"/>
        <end position="1436"/>
    </location>
</feature>
<comment type="caution">
    <text evidence="9">The sequence shown here is derived from an EMBL/GenBank/DDBJ whole genome shotgun (WGS) entry which is preliminary data.</text>
</comment>
<evidence type="ECO:0000256" key="4">
    <source>
        <dbReference type="ARBA" id="ARBA00022989"/>
    </source>
</evidence>
<dbReference type="Proteomes" id="UP000233469">
    <property type="component" value="Unassembled WGS sequence"/>
</dbReference>
<dbReference type="VEuPathDB" id="FungiDB:RhiirFUN_012472"/>
<evidence type="ECO:0000256" key="2">
    <source>
        <dbReference type="ARBA" id="ARBA00022692"/>
    </source>
</evidence>
<protein>
    <recommendedName>
        <fullName evidence="8">Ion transport domain-containing protein</fullName>
    </recommendedName>
</protein>
<dbReference type="PANTHER" id="PTHR10582">
    <property type="entry name" value="TRANSIENT RECEPTOR POTENTIAL ION CHANNEL PROTEIN"/>
    <property type="match status" value="1"/>
</dbReference>
<reference evidence="9 10" key="2">
    <citation type="submission" date="2017-10" db="EMBL/GenBank/DDBJ databases">
        <title>Extensive intraspecific genome diversity in a model arbuscular mycorrhizal fungus.</title>
        <authorList>
            <person name="Chen E.C.H."/>
            <person name="Morin E."/>
            <person name="Baudet D."/>
            <person name="Noel J."/>
            <person name="Ndikumana S."/>
            <person name="Charron P."/>
            <person name="St-Onge C."/>
            <person name="Giorgi J."/>
            <person name="Grigoriev I.V."/>
            <person name="Roux C."/>
            <person name="Martin F.M."/>
            <person name="Corradi N."/>
        </authorList>
    </citation>
    <scope>NUCLEOTIDE SEQUENCE [LARGE SCALE GENOMIC DNA]</scope>
    <source>
        <strain evidence="9 10">C2</strain>
    </source>
</reference>
<sequence>MEIMSDAVIDIDSENKPLEPAQPHPIETVIEMPQNQYAHVPQNVPREPLISTKITNMSNNVVIDIDISKYLEQSENEIEENKSLEWAQSMINISPNGKYLVIYNESEKGKKFVGWNVYENETNIRECKYVIREGDKNENKQGNKEVPEDNDQVLQAGCAKVNNERIIHHMCVSDDKILAYIYDDYDDYDDHNIGELIIWCTDITDVSSYYKMINIVYVYSIQSGKSKCQKIYTVPKEAEVISISKHDKIWFLKNNDLYEWDFTTAYATIIYRNIYGIKTKEIEIFNNQDYTCIRLKNERIVVYSIQLGFPIALFELKSLKDSKDLKDSKVSDRKRDKLIKRMYNLMTKDQSLSCLLLSLLDSACLNKLIRTCSDELIEPPKQDPSNQPSTPNQSNLRNLFYRSEHQHTNYRFVYHNHTIKVDKVEPSQELKANNYEYENTNFSELKEGKYHLEKGSMIWKFRMEELEKVSMNSKRSDAESELRNNLLKDKDEKEPKDLDAELMIKNLKKILSKWKSDDISLEVLERLEKKKKSTEQEEKIQLIEKLINELKSNEKKQKIKIDLENYFIKKIKQINKKGSFDEGIKQSLVEKVIDPIQEKIIKYLNEDDYLRRFVIELQNDAKDIIKTIGGIFKEKHIEDLHKLKDDYYDENKRVVSELLKIRDLIKRSYIIEINKIIETNPDKDKRNEKINDLEKKFIKEIEVTKIKLFVKKLLIKTKRSEKDFSTNVELLTDDEIECILESMIEEVEHYNGITLNKTNDGIKELVKKIDKQKERNTNEHEGVPRDHIDQIEQNFDIKELVKNLTKIIIKIGIIVDKPKTNRFGNLFQTTSQLKEYIEGNKFEDLKEENLSNINEKFNKFEILIEKLVKDYTKEIDKIESNKSGKNILEDILAGERENGIIIDKVEKAMIKESAKMFIEENVKIRINRAKETFIKSIETASEEQQESQKSKIKESVNKFIEFVEELDKIEDINEIEEEVKNFITNNFIEENATTDGTEENNLKNATEIKNSVDEFIKWVNKKERITKFKKLENLIREIGITEIEKLGEDSIKPADDFINYIETKIEELESDSKPEDIINNIRKFKIEKLANINEHERNEIINNIIEELAEDPKKFEFQITDDSLKADRDLVRLFCDLNEESIDILMGQMINNDEFAILTKIGFFIFRLNKDVRLNSKDRELISLNYFYYMHEPEQSIKKVQKMIGNPKVDKDARHCCGKFLNMTKKVIYVVFANEAKENDEINCNKLIRGWVSYVKNNNEDFLKYDNALLIFAIEANDLELIDNIYKKCLDLFNQDPENNKAFLSIITKSMELLNKYYPEYVTKFSSDTNMIIDSPNYKIRINSIFSDEKPKPTITFIVPYIKFVSYPHDYDWWKELIKPKPSPFVKTINRSIYKTWNGEALINFKWNLYGKYYYFGIWILFTALLGCFTAATTLTRELIPDNIRERLLIASIILGFIHFIFEFRQFIYDPIEWILDPWNYFDFKFLLFFRALESFGVYFVIIISVAKKISSFLIVLIIIIVSFAHAFFILLKPRDIYSLTEQPPADNDDPNNPWKLEDKPNNNTNLFTNYGTSLFSMYLYLIGDLNSLSKLEYGNNPPLAGLMVLFSLLIAIYLMNLLIGLLSNAIEQDNNRASYFMQKAEILSDIELFYLFPNQRRWKTWFPDVMSSP</sequence>
<comment type="subcellular location">
    <subcellularLocation>
        <location evidence="1">Membrane</location>
        <topology evidence="1">Multi-pass membrane protein</topology>
    </subcellularLocation>
</comment>
<feature type="transmembrane region" description="Helical" evidence="7">
    <location>
        <begin position="1488"/>
        <end position="1506"/>
    </location>
</feature>
<dbReference type="InterPro" id="IPR005821">
    <property type="entry name" value="Ion_trans_dom"/>
</dbReference>
<organism evidence="9 10">
    <name type="scientific">Rhizophagus irregularis</name>
    <dbReference type="NCBI Taxonomy" id="588596"/>
    <lineage>
        <taxon>Eukaryota</taxon>
        <taxon>Fungi</taxon>
        <taxon>Fungi incertae sedis</taxon>
        <taxon>Mucoromycota</taxon>
        <taxon>Glomeromycotina</taxon>
        <taxon>Glomeromycetes</taxon>
        <taxon>Glomerales</taxon>
        <taxon>Glomeraceae</taxon>
        <taxon>Rhizophagus</taxon>
    </lineage>
</organism>
<feature type="coiled-coil region" evidence="6">
    <location>
        <begin position="524"/>
        <end position="556"/>
    </location>
</feature>
<evidence type="ECO:0000256" key="1">
    <source>
        <dbReference type="ARBA" id="ARBA00004141"/>
    </source>
</evidence>
<feature type="transmembrane region" description="Helical" evidence="7">
    <location>
        <begin position="1448"/>
        <end position="1468"/>
    </location>
</feature>
<dbReference type="Pfam" id="PF00520">
    <property type="entry name" value="Ion_trans"/>
    <property type="match status" value="1"/>
</dbReference>
<evidence type="ECO:0000256" key="3">
    <source>
        <dbReference type="ARBA" id="ARBA00022737"/>
    </source>
</evidence>